<accession>A0A9J6BVF4</accession>
<dbReference type="Pfam" id="PF10181">
    <property type="entry name" value="PIG-H"/>
    <property type="match status" value="1"/>
</dbReference>
<evidence type="ECO:0000313" key="3">
    <source>
        <dbReference type="EMBL" id="KAG5673698.1"/>
    </source>
</evidence>
<comment type="caution">
    <text evidence="3">The sequence shown here is derived from an EMBL/GenBank/DDBJ whole genome shotgun (WGS) entry which is preliminary data.</text>
</comment>
<evidence type="ECO:0000256" key="1">
    <source>
        <dbReference type="SAM" id="Phobius"/>
    </source>
</evidence>
<dbReference type="InterPro" id="IPR019328">
    <property type="entry name" value="PIGH-H_dom"/>
</dbReference>
<evidence type="ECO:0000313" key="4">
    <source>
        <dbReference type="Proteomes" id="UP001107558"/>
    </source>
</evidence>
<evidence type="ECO:0000259" key="2">
    <source>
        <dbReference type="Pfam" id="PF10181"/>
    </source>
</evidence>
<dbReference type="EMBL" id="JADBJN010000003">
    <property type="protein sequence ID" value="KAG5673698.1"/>
    <property type="molecule type" value="Genomic_DNA"/>
</dbReference>
<organism evidence="3 4">
    <name type="scientific">Polypedilum vanderplanki</name>
    <name type="common">Sleeping chironomid midge</name>
    <dbReference type="NCBI Taxonomy" id="319348"/>
    <lineage>
        <taxon>Eukaryota</taxon>
        <taxon>Metazoa</taxon>
        <taxon>Ecdysozoa</taxon>
        <taxon>Arthropoda</taxon>
        <taxon>Hexapoda</taxon>
        <taxon>Insecta</taxon>
        <taxon>Pterygota</taxon>
        <taxon>Neoptera</taxon>
        <taxon>Endopterygota</taxon>
        <taxon>Diptera</taxon>
        <taxon>Nematocera</taxon>
        <taxon>Chironomoidea</taxon>
        <taxon>Chironomidae</taxon>
        <taxon>Chironominae</taxon>
        <taxon>Polypedilum</taxon>
        <taxon>Polypedilum</taxon>
    </lineage>
</organism>
<sequence length="156" mass="18111">MTKTSSIITNYESSRYLHLTVKNNEFRRKSITFASILSFLFIVYAIVFSQIQNYSIHIVFFIIILLLIYLLTNLVKSENLQIVKGIGVFHVKHSLLSSKSFFIPYENISDIIVNEVICFNRIRFVVQILCKRSLFNNNLQANNLVINGNFCYSLQS</sequence>
<keyword evidence="4" id="KW-1185">Reference proteome</keyword>
<dbReference type="Proteomes" id="UP001107558">
    <property type="component" value="Chromosome 3"/>
</dbReference>
<gene>
    <name evidence="3" type="ORF">PVAND_003721</name>
</gene>
<name>A0A9J6BVF4_POLVA</name>
<feature type="domain" description="Phosphatidylinositol N-acetylglucosaminyltransferase subunit H conserved" evidence="2">
    <location>
        <begin position="80"/>
        <end position="133"/>
    </location>
</feature>
<dbReference type="OrthoDB" id="6256716at2759"/>
<dbReference type="AlphaFoldDB" id="A0A9J6BVF4"/>
<feature type="transmembrane region" description="Helical" evidence="1">
    <location>
        <begin position="31"/>
        <end position="48"/>
    </location>
</feature>
<keyword evidence="1" id="KW-1133">Transmembrane helix</keyword>
<keyword evidence="1" id="KW-0472">Membrane</keyword>
<reference evidence="3" key="1">
    <citation type="submission" date="2021-03" db="EMBL/GenBank/DDBJ databases">
        <title>Chromosome level genome of the anhydrobiotic midge Polypedilum vanderplanki.</title>
        <authorList>
            <person name="Yoshida Y."/>
            <person name="Kikawada T."/>
            <person name="Gusev O."/>
        </authorList>
    </citation>
    <scope>NUCLEOTIDE SEQUENCE</scope>
    <source>
        <strain evidence="3">NIAS01</strain>
        <tissue evidence="3">Whole body or cell culture</tissue>
    </source>
</reference>
<proteinExistence type="predicted"/>
<keyword evidence="1" id="KW-0812">Transmembrane</keyword>
<protein>
    <recommendedName>
        <fullName evidence="2">Phosphatidylinositol N-acetylglucosaminyltransferase subunit H conserved domain-containing protein</fullName>
    </recommendedName>
</protein>
<feature type="transmembrane region" description="Helical" evidence="1">
    <location>
        <begin position="54"/>
        <end position="75"/>
    </location>
</feature>